<dbReference type="InterPro" id="IPR058240">
    <property type="entry name" value="rSAM_sf"/>
</dbReference>
<dbReference type="NCBIfam" id="TIGR04085">
    <property type="entry name" value="rSAM_more_4Fe4S"/>
    <property type="match status" value="1"/>
</dbReference>
<accession>K4LKU7</accession>
<dbReference type="STRING" id="1089553.Tph_c25230"/>
<protein>
    <submittedName>
        <fullName evidence="1">Putative radical SAM domain-containing protein</fullName>
    </submittedName>
</protein>
<dbReference type="PANTHER" id="PTHR11228">
    <property type="entry name" value="RADICAL SAM DOMAIN PROTEIN"/>
    <property type="match status" value="1"/>
</dbReference>
<dbReference type="eggNOG" id="COG0535">
    <property type="taxonomic scope" value="Bacteria"/>
</dbReference>
<reference evidence="1 2" key="1">
    <citation type="journal article" date="2012" name="BMC Genomics">
        <title>Genome-guided analysis of physiological and morphological traits of the fermentative acetate oxidizer Thermacetogenium phaeum.</title>
        <authorList>
            <person name="Oehler D."/>
            <person name="Poehlein A."/>
            <person name="Leimbach A."/>
            <person name="Muller N."/>
            <person name="Daniel R."/>
            <person name="Gottschalk G."/>
            <person name="Schink B."/>
        </authorList>
    </citation>
    <scope>NUCLEOTIDE SEQUENCE [LARGE SCALE GENOMIC DNA]</scope>
    <source>
        <strain evidence="2">ATCC BAA-254 / DSM 26808 / PB</strain>
    </source>
</reference>
<dbReference type="InterPro" id="IPR013785">
    <property type="entry name" value="Aldolase_TIM"/>
</dbReference>
<dbReference type="Gene3D" id="3.20.20.70">
    <property type="entry name" value="Aldolase class I"/>
    <property type="match status" value="1"/>
</dbReference>
<dbReference type="InterPro" id="IPR023885">
    <property type="entry name" value="4Fe4S-binding_SPASM_dom"/>
</dbReference>
<dbReference type="HOGENOM" id="CLU_924179_0_0_9"/>
<organism evidence="1 2">
    <name type="scientific">Thermacetogenium phaeum (strain ATCC BAA-254 / DSM 26808 / PB)</name>
    <dbReference type="NCBI Taxonomy" id="1089553"/>
    <lineage>
        <taxon>Bacteria</taxon>
        <taxon>Bacillati</taxon>
        <taxon>Bacillota</taxon>
        <taxon>Clostridia</taxon>
        <taxon>Thermoanaerobacterales</taxon>
        <taxon>Thermoanaerobacteraceae</taxon>
        <taxon>Thermacetogenium</taxon>
    </lineage>
</organism>
<dbReference type="Proteomes" id="UP000000467">
    <property type="component" value="Chromosome"/>
</dbReference>
<keyword evidence="2" id="KW-1185">Reference proteome</keyword>
<proteinExistence type="predicted"/>
<evidence type="ECO:0000313" key="2">
    <source>
        <dbReference type="Proteomes" id="UP000000467"/>
    </source>
</evidence>
<dbReference type="PANTHER" id="PTHR11228:SF7">
    <property type="entry name" value="PQQA PEPTIDE CYCLASE"/>
    <property type="match status" value="1"/>
</dbReference>
<dbReference type="EMBL" id="CP003732">
    <property type="protein sequence ID" value="AFV12697.1"/>
    <property type="molecule type" value="Genomic_DNA"/>
</dbReference>
<sequence>MQDAILNRPFILALALNELSMLPLRTKPLSNQVYRCVCDYIESSNDKGVLVLTGGEPFLDLRFGEIISLARNKGWLTSVDTLCVFQERPRLDYVQQVRLRLFSLNPDLHNRITGEEHSFWKTIEFGEWLAENYSGEKILVFPVCRENSGETTAVLDWCHRFDFTPNIFVVPRQHEYALDVQSYHLVLKELCRLPLTDIIIDVPLLGLMGWPNLCPGGRLAMFIGAKGEVKPCPHFPHPFCWLEEDIAGAWRTVREKVAAMNETCRICELFSICGGGCPANKTVSGKDYYCPYFSSGRLSEK</sequence>
<gene>
    <name evidence="1" type="ordered locus">Tph_c25230</name>
</gene>
<dbReference type="KEGG" id="tpz:Tph_c25230"/>
<dbReference type="InterPro" id="IPR050377">
    <property type="entry name" value="Radical_SAM_PqqE_MftC-like"/>
</dbReference>
<evidence type="ECO:0000313" key="1">
    <source>
        <dbReference type="EMBL" id="AFV12697.1"/>
    </source>
</evidence>
<dbReference type="SUPFAM" id="SSF102114">
    <property type="entry name" value="Radical SAM enzymes"/>
    <property type="match status" value="1"/>
</dbReference>
<name>K4LKU7_THEPS</name>
<dbReference type="AlphaFoldDB" id="K4LKU7"/>